<sequence length="249" mass="29308">MDTVPFLFRDSVASTLRTLPEPCHFDRLWEHAFANHRKNRQERSLIIGYHRGNWSCSTRRYFRDVHFREVTILANSSRKLCKYFKTILKSEYLKKVTLQSAGGWPEEILGMLEANMRVATVQNRTDFVGSDRLSHGRINKMLKFVKPFLNDAKLHFENRPRTSKTLTKYLKYFRDIHFREVTILANSSRKLCKYLKTILKSEYLKKVTLQSAGGWPEDILGMLEANMRVGTIQKRTVRSLLNPDIVFFR</sequence>
<accession>A0A1I7ZZY5</accession>
<evidence type="ECO:0000313" key="2">
    <source>
        <dbReference type="WBParaSite" id="L893_g31485.t1"/>
    </source>
</evidence>
<name>A0A1I7ZZY5_9BILA</name>
<keyword evidence="1" id="KW-1185">Reference proteome</keyword>
<proteinExistence type="predicted"/>
<reference evidence="2" key="1">
    <citation type="submission" date="2016-11" db="UniProtKB">
        <authorList>
            <consortium name="WormBaseParasite"/>
        </authorList>
    </citation>
    <scope>IDENTIFICATION</scope>
</reference>
<dbReference type="AlphaFoldDB" id="A0A1I7ZZY5"/>
<protein>
    <submittedName>
        <fullName evidence="2">CRM domain-containing protein</fullName>
    </submittedName>
</protein>
<organism evidence="1 2">
    <name type="scientific">Steinernema glaseri</name>
    <dbReference type="NCBI Taxonomy" id="37863"/>
    <lineage>
        <taxon>Eukaryota</taxon>
        <taxon>Metazoa</taxon>
        <taxon>Ecdysozoa</taxon>
        <taxon>Nematoda</taxon>
        <taxon>Chromadorea</taxon>
        <taxon>Rhabditida</taxon>
        <taxon>Tylenchina</taxon>
        <taxon>Panagrolaimomorpha</taxon>
        <taxon>Strongyloidoidea</taxon>
        <taxon>Steinernematidae</taxon>
        <taxon>Steinernema</taxon>
    </lineage>
</organism>
<evidence type="ECO:0000313" key="1">
    <source>
        <dbReference type="Proteomes" id="UP000095287"/>
    </source>
</evidence>
<dbReference type="WBParaSite" id="L893_g31485.t1">
    <property type="protein sequence ID" value="L893_g31485.t1"/>
    <property type="gene ID" value="L893_g31485"/>
</dbReference>
<dbReference type="Proteomes" id="UP000095287">
    <property type="component" value="Unplaced"/>
</dbReference>